<evidence type="ECO:0000313" key="12">
    <source>
        <dbReference type="Proteomes" id="UP001249851"/>
    </source>
</evidence>
<dbReference type="PANTHER" id="PTHR31650:SF1">
    <property type="entry name" value="WAX ESTER SYNTHASE_DIACYLGLYCEROL ACYLTRANSFERASE 4-RELATED"/>
    <property type="match status" value="1"/>
</dbReference>
<gene>
    <name evidence="11" type="ORF">P5673_007187</name>
</gene>
<proteinExistence type="inferred from homology"/>
<comment type="pathway">
    <text evidence="2">Lipid metabolism.</text>
</comment>
<evidence type="ECO:0000256" key="5">
    <source>
        <dbReference type="ARBA" id="ARBA00024360"/>
    </source>
</evidence>
<dbReference type="GO" id="GO:0019432">
    <property type="term" value="P:triglyceride biosynthetic process"/>
    <property type="evidence" value="ECO:0007669"/>
    <property type="project" value="TreeGrafter"/>
</dbReference>
<dbReference type="GO" id="GO:0004144">
    <property type="term" value="F:diacylglycerol O-acyltransferase activity"/>
    <property type="evidence" value="ECO:0007669"/>
    <property type="project" value="UniProtKB-EC"/>
</dbReference>
<evidence type="ECO:0000256" key="3">
    <source>
        <dbReference type="ARBA" id="ARBA00022679"/>
    </source>
</evidence>
<evidence type="ECO:0000256" key="4">
    <source>
        <dbReference type="ARBA" id="ARBA00023315"/>
    </source>
</evidence>
<comment type="pathway">
    <text evidence="1">Glycerolipid metabolism; triacylglycerol biosynthesis.</text>
</comment>
<evidence type="ECO:0000259" key="9">
    <source>
        <dbReference type="Pfam" id="PF03007"/>
    </source>
</evidence>
<keyword evidence="12" id="KW-1185">Reference proteome</keyword>
<keyword evidence="8" id="KW-0812">Transmembrane</keyword>
<dbReference type="Pfam" id="PF06974">
    <property type="entry name" value="WS_DGAT_C"/>
    <property type="match status" value="1"/>
</dbReference>
<dbReference type="Proteomes" id="UP001249851">
    <property type="component" value="Unassembled WGS sequence"/>
</dbReference>
<evidence type="ECO:0000256" key="8">
    <source>
        <dbReference type="SAM" id="Phobius"/>
    </source>
</evidence>
<dbReference type="GO" id="GO:0047196">
    <property type="term" value="F:long-chain-alcohol O-fatty-acyltransferase activity"/>
    <property type="evidence" value="ECO:0007669"/>
    <property type="project" value="UniProtKB-EC"/>
</dbReference>
<reference evidence="11" key="1">
    <citation type="journal article" date="2023" name="G3 (Bethesda)">
        <title>Whole genome assembly and annotation of the endangered Caribbean coral Acropora cervicornis.</title>
        <authorList>
            <person name="Selwyn J.D."/>
            <person name="Vollmer S.V."/>
        </authorList>
    </citation>
    <scope>NUCLEOTIDE SEQUENCE</scope>
    <source>
        <strain evidence="11">K2</strain>
    </source>
</reference>
<evidence type="ECO:0000313" key="11">
    <source>
        <dbReference type="EMBL" id="KAK2568194.1"/>
    </source>
</evidence>
<comment type="similarity">
    <text evidence="5">In the N-terminal section; belongs to the long-chain O-acyltransferase family.</text>
</comment>
<comment type="caution">
    <text evidence="11">The sequence shown here is derived from an EMBL/GenBank/DDBJ whole genome shotgun (WGS) entry which is preliminary data.</text>
</comment>
<keyword evidence="3" id="KW-0808">Transferase</keyword>
<feature type="domain" description="O-acyltransferase WSD1 C-terminal" evidence="10">
    <location>
        <begin position="324"/>
        <end position="465"/>
    </location>
</feature>
<name>A0AAD9QVJ1_ACRCE</name>
<dbReference type="AlphaFoldDB" id="A0AAD9QVJ1"/>
<keyword evidence="8" id="KW-1133">Transmembrane helix</keyword>
<keyword evidence="8" id="KW-0472">Membrane</keyword>
<feature type="transmembrane region" description="Helical" evidence="8">
    <location>
        <begin position="25"/>
        <end position="44"/>
    </location>
</feature>
<evidence type="ECO:0000259" key="10">
    <source>
        <dbReference type="Pfam" id="PF06974"/>
    </source>
</evidence>
<dbReference type="PANTHER" id="PTHR31650">
    <property type="entry name" value="O-ACYLTRANSFERASE (WSD1-LIKE) FAMILY PROTEIN"/>
    <property type="match status" value="1"/>
</dbReference>
<dbReference type="InterPro" id="IPR009721">
    <property type="entry name" value="O-acyltransferase_WSD1_C"/>
</dbReference>
<sequence length="474" mass="53197">MSSLSVALSSAWLIAQCLLTYEALIVSLVLLAPLLQVFVWFYVFKILERVIIKKLLGDQHLNPLDSVWLPQGNNLLYITSVLSFESEGSFDELVNKFRQAILERMVEARKANGKLLYPRFRCYIRPGLFQYFFREDRSFDIENHVLKWEGEVPRSKDELAGIVSKLSNEPLPDGRSLWRFVCIPTSFGNNDFILLFRISHALADGISFMKFLTYQFPDKVVPQKETRTFSSTRKALPVAKAVLMGPFSVIKKCLATADQSLLHGPDLSGVTFTTFTTVNDVLMSCVTMALRRYFQRKGVKNPVDLTASIPVDVRAPSKDLPCDNQFTFIFPKMATATEGLIEQLNETQARMNEMKASGESFVTASLLSSTQELCPQFLSSKFNVLLADKASCVFSNVPGPQHILSVRGRRMKYLVFFPPHKDHLGVGLSVFSYAGQIFFGVQGDDSVLPDPEIIAEEFGKALNEMAQGVLHGNE</sequence>
<evidence type="ECO:0000256" key="2">
    <source>
        <dbReference type="ARBA" id="ARBA00005189"/>
    </source>
</evidence>
<dbReference type="Pfam" id="PF03007">
    <property type="entry name" value="WS_DGAT_cat"/>
    <property type="match status" value="1"/>
</dbReference>
<reference evidence="11" key="2">
    <citation type="journal article" date="2023" name="Science">
        <title>Genomic signatures of disease resistance in endangered staghorn corals.</title>
        <authorList>
            <person name="Vollmer S.V."/>
            <person name="Selwyn J.D."/>
            <person name="Despard B.A."/>
            <person name="Roesel C.L."/>
        </authorList>
    </citation>
    <scope>NUCLEOTIDE SEQUENCE</scope>
    <source>
        <strain evidence="11">K2</strain>
    </source>
</reference>
<evidence type="ECO:0000256" key="6">
    <source>
        <dbReference type="ARBA" id="ARBA00047604"/>
    </source>
</evidence>
<evidence type="ECO:0000256" key="7">
    <source>
        <dbReference type="ARBA" id="ARBA00048109"/>
    </source>
</evidence>
<comment type="catalytic activity">
    <reaction evidence="7">
        <text>an acyl-CoA + a 1,2-diacyl-sn-glycerol = a triacyl-sn-glycerol + CoA</text>
        <dbReference type="Rhea" id="RHEA:10868"/>
        <dbReference type="ChEBI" id="CHEBI:17815"/>
        <dbReference type="ChEBI" id="CHEBI:57287"/>
        <dbReference type="ChEBI" id="CHEBI:58342"/>
        <dbReference type="ChEBI" id="CHEBI:64615"/>
        <dbReference type="EC" id="2.3.1.20"/>
    </reaction>
</comment>
<protein>
    <submittedName>
        <fullName evidence="11">Diacylglycerol O-acyltransferase tgs1</fullName>
    </submittedName>
</protein>
<organism evidence="11 12">
    <name type="scientific">Acropora cervicornis</name>
    <name type="common">Staghorn coral</name>
    <dbReference type="NCBI Taxonomy" id="6130"/>
    <lineage>
        <taxon>Eukaryota</taxon>
        <taxon>Metazoa</taxon>
        <taxon>Cnidaria</taxon>
        <taxon>Anthozoa</taxon>
        <taxon>Hexacorallia</taxon>
        <taxon>Scleractinia</taxon>
        <taxon>Astrocoeniina</taxon>
        <taxon>Acroporidae</taxon>
        <taxon>Acropora</taxon>
    </lineage>
</organism>
<dbReference type="InterPro" id="IPR045034">
    <property type="entry name" value="O-acyltransferase_WSD1-like"/>
</dbReference>
<evidence type="ECO:0000256" key="1">
    <source>
        <dbReference type="ARBA" id="ARBA00004771"/>
    </source>
</evidence>
<dbReference type="GO" id="GO:0005886">
    <property type="term" value="C:plasma membrane"/>
    <property type="evidence" value="ECO:0007669"/>
    <property type="project" value="TreeGrafter"/>
</dbReference>
<comment type="catalytic activity">
    <reaction evidence="6">
        <text>a long chain fatty alcohol + a fatty acyl-CoA = a long-chain alcohol wax ester + CoA</text>
        <dbReference type="Rhea" id="RHEA:38443"/>
        <dbReference type="ChEBI" id="CHEBI:17135"/>
        <dbReference type="ChEBI" id="CHEBI:57287"/>
        <dbReference type="ChEBI" id="CHEBI:77636"/>
        <dbReference type="ChEBI" id="CHEBI:235323"/>
        <dbReference type="EC" id="2.3.1.75"/>
    </reaction>
</comment>
<accession>A0AAD9QVJ1</accession>
<dbReference type="EMBL" id="JARQWQ010000012">
    <property type="protein sequence ID" value="KAK2568194.1"/>
    <property type="molecule type" value="Genomic_DNA"/>
</dbReference>
<dbReference type="InterPro" id="IPR004255">
    <property type="entry name" value="O-acyltransferase_WSD1_N"/>
</dbReference>
<keyword evidence="4" id="KW-0012">Acyltransferase</keyword>
<feature type="domain" description="O-acyltransferase WSD1-like N-terminal" evidence="9">
    <location>
        <begin position="70"/>
        <end position="229"/>
    </location>
</feature>